<reference evidence="1 2" key="1">
    <citation type="submission" date="2016-11" db="EMBL/GenBank/DDBJ databases">
        <authorList>
            <person name="Jaros S."/>
            <person name="Januszkiewicz K."/>
            <person name="Wedrychowicz H."/>
        </authorList>
    </citation>
    <scope>NUCLEOTIDE SEQUENCE [LARGE SCALE GENOMIC DNA]</scope>
    <source>
        <strain evidence="1 2">NF2</strain>
    </source>
</reference>
<dbReference type="KEGG" id="bfm:BP422_24320"/>
<proteinExistence type="predicted"/>
<evidence type="ECO:0000313" key="1">
    <source>
        <dbReference type="EMBL" id="ASJ56414.1"/>
    </source>
</evidence>
<protein>
    <submittedName>
        <fullName evidence="1">Uncharacterized protein</fullName>
    </submittedName>
</protein>
<organism evidence="1 2">
    <name type="scientific">Brevibacillus formosus</name>
    <dbReference type="NCBI Taxonomy" id="54913"/>
    <lineage>
        <taxon>Bacteria</taxon>
        <taxon>Bacillati</taxon>
        <taxon>Bacillota</taxon>
        <taxon>Bacilli</taxon>
        <taxon>Bacillales</taxon>
        <taxon>Paenibacillaceae</taxon>
        <taxon>Brevibacillus</taxon>
    </lineage>
</organism>
<accession>A0A220MMQ0</accession>
<dbReference type="EMBL" id="CP018145">
    <property type="protein sequence ID" value="ASJ56414.1"/>
    <property type="molecule type" value="Genomic_DNA"/>
</dbReference>
<dbReference type="Proteomes" id="UP000197781">
    <property type="component" value="Chromosome"/>
</dbReference>
<dbReference type="AlphaFoldDB" id="A0A220MMQ0"/>
<sequence length="100" mass="11224">MILLTKEFMCAPHYGFGTYAENITHNVGVVANRTDIFDIICIQPQYYFKGDVLGHSIDWGNHGAFSGIVKEAPMVFYAGSTHNLLNNNSLFDAINNFYEV</sequence>
<gene>
    <name evidence="1" type="ORF">BP422_24320</name>
</gene>
<evidence type="ECO:0000313" key="2">
    <source>
        <dbReference type="Proteomes" id="UP000197781"/>
    </source>
</evidence>
<name>A0A220MMQ0_9BACL</name>